<evidence type="ECO:0000313" key="2">
    <source>
        <dbReference type="EMBL" id="CAG8743049.1"/>
    </source>
</evidence>
<keyword evidence="3" id="KW-1185">Reference proteome</keyword>
<reference evidence="2" key="1">
    <citation type="submission" date="2021-06" db="EMBL/GenBank/DDBJ databases">
        <authorList>
            <person name="Kallberg Y."/>
            <person name="Tangrot J."/>
            <person name="Rosling A."/>
        </authorList>
    </citation>
    <scope>NUCLEOTIDE SEQUENCE</scope>
    <source>
        <strain evidence="2">UK204</strain>
    </source>
</reference>
<dbReference type="PANTHER" id="PTHR11952:SF2">
    <property type="entry name" value="LD24639P"/>
    <property type="match status" value="1"/>
</dbReference>
<gene>
    <name evidence="2" type="ORF">FCALED_LOCUS15765</name>
</gene>
<evidence type="ECO:0000256" key="1">
    <source>
        <dbReference type="ARBA" id="ARBA00010401"/>
    </source>
</evidence>
<accession>A0A9N9IM31</accession>
<protein>
    <submittedName>
        <fullName evidence="2">3692_t:CDS:1</fullName>
    </submittedName>
</protein>
<name>A0A9N9IM31_9GLOM</name>
<dbReference type="GO" id="GO:0003977">
    <property type="term" value="F:UDP-N-acetylglucosamine diphosphorylase activity"/>
    <property type="evidence" value="ECO:0007669"/>
    <property type="project" value="TreeGrafter"/>
</dbReference>
<dbReference type="Proteomes" id="UP000789570">
    <property type="component" value="Unassembled WGS sequence"/>
</dbReference>
<dbReference type="Gene3D" id="3.90.550.10">
    <property type="entry name" value="Spore Coat Polysaccharide Biosynthesis Protein SpsA, Chain A"/>
    <property type="match status" value="1"/>
</dbReference>
<dbReference type="AlphaFoldDB" id="A0A9N9IM31"/>
<comment type="caution">
    <text evidence="2">The sequence shown here is derived from an EMBL/GenBank/DDBJ whole genome shotgun (WGS) entry which is preliminary data.</text>
</comment>
<evidence type="ECO:0000313" key="3">
    <source>
        <dbReference type="Proteomes" id="UP000789570"/>
    </source>
</evidence>
<dbReference type="OrthoDB" id="532420at2759"/>
<dbReference type="InterPro" id="IPR039741">
    <property type="entry name" value="UDP-sugar_pyrophosphorylase"/>
</dbReference>
<comment type="similarity">
    <text evidence="1">Belongs to the UDPGP type 1 family.</text>
</comment>
<dbReference type="PANTHER" id="PTHR11952">
    <property type="entry name" value="UDP- GLUCOSE PYROPHOSPHORYLASE"/>
    <property type="match status" value="1"/>
</dbReference>
<dbReference type="GO" id="GO:0006048">
    <property type="term" value="P:UDP-N-acetylglucosamine biosynthetic process"/>
    <property type="evidence" value="ECO:0007669"/>
    <property type="project" value="TreeGrafter"/>
</dbReference>
<sequence>EFLSPSKPTGMKLELFVFDVFPFTERMAVLEVDRKDEFSPLKNAPGTGVDDPDTSKKDIINQHVKFVEKAGGKVVPGDGDQLIFEISPLISYAGEGLERLNGKTIKTPAVIETLADLNKFE</sequence>
<organism evidence="2 3">
    <name type="scientific">Funneliformis caledonium</name>
    <dbReference type="NCBI Taxonomy" id="1117310"/>
    <lineage>
        <taxon>Eukaryota</taxon>
        <taxon>Fungi</taxon>
        <taxon>Fungi incertae sedis</taxon>
        <taxon>Mucoromycota</taxon>
        <taxon>Glomeromycotina</taxon>
        <taxon>Glomeromycetes</taxon>
        <taxon>Glomerales</taxon>
        <taxon>Glomeraceae</taxon>
        <taxon>Funneliformis</taxon>
    </lineage>
</organism>
<dbReference type="InterPro" id="IPR029044">
    <property type="entry name" value="Nucleotide-diphossugar_trans"/>
</dbReference>
<dbReference type="SUPFAM" id="SSF53448">
    <property type="entry name" value="Nucleotide-diphospho-sugar transferases"/>
    <property type="match status" value="1"/>
</dbReference>
<feature type="non-terminal residue" evidence="2">
    <location>
        <position position="1"/>
    </location>
</feature>
<dbReference type="EMBL" id="CAJVPQ010015575">
    <property type="protein sequence ID" value="CAG8743049.1"/>
    <property type="molecule type" value="Genomic_DNA"/>
</dbReference>
<proteinExistence type="inferred from homology"/>